<dbReference type="Pfam" id="PF14539">
    <property type="entry name" value="DUF4442"/>
    <property type="match status" value="1"/>
</dbReference>
<protein>
    <recommendedName>
        <fullName evidence="3">DUF4442 domain-containing protein</fullName>
    </recommendedName>
</protein>
<dbReference type="InterPro" id="IPR029069">
    <property type="entry name" value="HotDog_dom_sf"/>
</dbReference>
<accession>A0A0P7ASK5</accession>
<evidence type="ECO:0000313" key="1">
    <source>
        <dbReference type="EMBL" id="KPM31395.1"/>
    </source>
</evidence>
<proteinExistence type="predicted"/>
<dbReference type="SUPFAM" id="SSF54637">
    <property type="entry name" value="Thioesterase/thiol ester dehydrase-isomerase"/>
    <property type="match status" value="1"/>
</dbReference>
<comment type="caution">
    <text evidence="1">The sequence shown here is derived from an EMBL/GenBank/DDBJ whole genome shotgun (WGS) entry which is preliminary data.</text>
</comment>
<dbReference type="InterPro" id="IPR027961">
    <property type="entry name" value="DUF4442"/>
</dbReference>
<reference evidence="1 2" key="1">
    <citation type="submission" date="2015-09" db="EMBL/GenBank/DDBJ databases">
        <title>Genome sequence of the marine flavobacterium Croceitalea dokdonensis DOKDO 023 that contains proton- and sodium-pumping rhodopsins.</title>
        <authorList>
            <person name="Kwon S.-K."/>
            <person name="Lee H.K."/>
            <person name="Kwak M.-J."/>
            <person name="Kim J.F."/>
        </authorList>
    </citation>
    <scope>NUCLEOTIDE SEQUENCE [LARGE SCALE GENOMIC DNA]</scope>
    <source>
        <strain evidence="1 2">DOKDO 023</strain>
    </source>
</reference>
<dbReference type="AlphaFoldDB" id="A0A0P7ASK5"/>
<organism evidence="1 2">
    <name type="scientific">Croceitalea dokdonensis DOKDO 023</name>
    <dbReference type="NCBI Taxonomy" id="1300341"/>
    <lineage>
        <taxon>Bacteria</taxon>
        <taxon>Pseudomonadati</taxon>
        <taxon>Bacteroidota</taxon>
        <taxon>Flavobacteriia</taxon>
        <taxon>Flavobacteriales</taxon>
        <taxon>Flavobacteriaceae</taxon>
        <taxon>Croceitalea</taxon>
    </lineage>
</organism>
<dbReference type="Proteomes" id="UP000050280">
    <property type="component" value="Unassembled WGS sequence"/>
</dbReference>
<gene>
    <name evidence="1" type="ORF">I595_2662</name>
</gene>
<dbReference type="PATRIC" id="fig|1300341.3.peg.2821"/>
<evidence type="ECO:0008006" key="3">
    <source>
        <dbReference type="Google" id="ProtNLM"/>
    </source>
</evidence>
<dbReference type="Gene3D" id="3.10.129.10">
    <property type="entry name" value="Hotdog Thioesterase"/>
    <property type="match status" value="1"/>
</dbReference>
<keyword evidence="2" id="KW-1185">Reference proteome</keyword>
<name>A0A0P7ASK5_9FLAO</name>
<dbReference type="EMBL" id="LDJX01000005">
    <property type="protein sequence ID" value="KPM31395.1"/>
    <property type="molecule type" value="Genomic_DNA"/>
</dbReference>
<evidence type="ECO:0000313" key="2">
    <source>
        <dbReference type="Proteomes" id="UP000050280"/>
    </source>
</evidence>
<dbReference type="STRING" id="1300341.I595_2662"/>
<sequence length="146" mass="17060">MYRRTTGRIIYVSPDLSNIRVKLPLTYKNKNFVGTIFGGSLFASVDPIPMVQYMQLLGDDYVVWDKAAQIFFKRPGTQTLYAEFHVTPSDLESIKKRIVLEREIEFVQVTHLKDLGKTTTFCEVHKTIYIADKQFYKNKRRQKKST</sequence>